<organism evidence="1 2">
    <name type="scientific">Pseudonocardia autotrophica</name>
    <name type="common">Amycolata autotrophica</name>
    <name type="synonym">Nocardia autotrophica</name>
    <dbReference type="NCBI Taxonomy" id="2074"/>
    <lineage>
        <taxon>Bacteria</taxon>
        <taxon>Bacillati</taxon>
        <taxon>Actinomycetota</taxon>
        <taxon>Actinomycetes</taxon>
        <taxon>Pseudonocardiales</taxon>
        <taxon>Pseudonocardiaceae</taxon>
        <taxon>Pseudonocardia</taxon>
    </lineage>
</organism>
<dbReference type="OrthoDB" id="3630198at2"/>
<evidence type="ECO:0008006" key="3">
    <source>
        <dbReference type="Google" id="ProtNLM"/>
    </source>
</evidence>
<dbReference type="EMBL" id="MIGB01000004">
    <property type="protein sequence ID" value="OSY42973.1"/>
    <property type="molecule type" value="Genomic_DNA"/>
</dbReference>
<evidence type="ECO:0000313" key="2">
    <source>
        <dbReference type="Proteomes" id="UP000194360"/>
    </source>
</evidence>
<gene>
    <name evidence="1" type="ORF">BG845_01215</name>
</gene>
<comment type="caution">
    <text evidence="1">The sequence shown here is derived from an EMBL/GenBank/DDBJ whole genome shotgun (WGS) entry which is preliminary data.</text>
</comment>
<keyword evidence="2" id="KW-1185">Reference proteome</keyword>
<dbReference type="STRING" id="2074.BG845_01215"/>
<name>A0A1Y2N673_PSEAH</name>
<accession>A0A1Y2N673</accession>
<sequence length="153" mass="16530">MTTAAQRGTANRRKGHTAERDVAKYLRAVGYPNAERAVVTGFAAATGGRLKADPGDIAGVPFIVSVKDCATEQLGKWLDELDAMQHLNGLPDPPRLLVHKRRGKADPSRWWCWMSVAQFARLTGGASSMQAPVRMEFVAALILLADTTVEVAS</sequence>
<protein>
    <recommendedName>
        <fullName evidence="3">Holliday junction resolvase</fullName>
    </recommendedName>
</protein>
<proteinExistence type="predicted"/>
<dbReference type="AlphaFoldDB" id="A0A1Y2N673"/>
<reference evidence="1 2" key="1">
    <citation type="submission" date="2016-09" db="EMBL/GenBank/DDBJ databases">
        <title>Pseudonocardia autotrophica DSM535, a candidate organism with high potential of specific P450 cytochromes.</title>
        <authorList>
            <person name="Grumaz C."/>
            <person name="Vainshtein Y."/>
            <person name="Kirstahler P."/>
            <person name="Sohn K."/>
        </authorList>
    </citation>
    <scope>NUCLEOTIDE SEQUENCE [LARGE SCALE GENOMIC DNA]</scope>
    <source>
        <strain evidence="1 2">DSM 535</strain>
    </source>
</reference>
<dbReference type="Proteomes" id="UP000194360">
    <property type="component" value="Unassembled WGS sequence"/>
</dbReference>
<evidence type="ECO:0000313" key="1">
    <source>
        <dbReference type="EMBL" id="OSY42973.1"/>
    </source>
</evidence>
<dbReference type="RefSeq" id="WP_085911503.1">
    <property type="nucleotide sequence ID" value="NZ_MIGB01000004.1"/>
</dbReference>